<protein>
    <recommendedName>
        <fullName evidence="3">Nuclease SbcCD subunit C</fullName>
    </recommendedName>
</protein>
<comment type="similarity">
    <text evidence="1">Belongs to the SMC family. SbcC subfamily.</text>
</comment>
<proteinExistence type="inferred from homology"/>
<dbReference type="Pfam" id="PF13175">
    <property type="entry name" value="AAA_15"/>
    <property type="match status" value="1"/>
</dbReference>
<name>A0A1F4T6A5_UNCSA</name>
<dbReference type="SUPFAM" id="SSF52540">
    <property type="entry name" value="P-loop containing nucleoside triphosphate hydrolases"/>
    <property type="match status" value="1"/>
</dbReference>
<feature type="coiled-coil region" evidence="4">
    <location>
        <begin position="386"/>
        <end position="413"/>
    </location>
</feature>
<evidence type="ECO:0000313" key="6">
    <source>
        <dbReference type="EMBL" id="OGC28039.1"/>
    </source>
</evidence>
<evidence type="ECO:0000259" key="5">
    <source>
        <dbReference type="Pfam" id="PF13175"/>
    </source>
</evidence>
<dbReference type="Proteomes" id="UP000178602">
    <property type="component" value="Unassembled WGS sequence"/>
</dbReference>
<reference evidence="6 7" key="1">
    <citation type="journal article" date="2016" name="Nat. Commun.">
        <title>Thousands of microbial genomes shed light on interconnected biogeochemical processes in an aquifer system.</title>
        <authorList>
            <person name="Anantharaman K."/>
            <person name="Brown C.T."/>
            <person name="Hug L.A."/>
            <person name="Sharon I."/>
            <person name="Castelle C.J."/>
            <person name="Probst A.J."/>
            <person name="Thomas B.C."/>
            <person name="Singh A."/>
            <person name="Wilkins M.J."/>
            <person name="Karaoz U."/>
            <person name="Brodie E.L."/>
            <person name="Williams K.H."/>
            <person name="Hubbard S.S."/>
            <person name="Banfield J.F."/>
        </authorList>
    </citation>
    <scope>NUCLEOTIDE SEQUENCE [LARGE SCALE GENOMIC DNA]</scope>
</reference>
<evidence type="ECO:0000256" key="2">
    <source>
        <dbReference type="ARBA" id="ARBA00011322"/>
    </source>
</evidence>
<sequence>MMPNKIKQLKIIKFRGATDKTTIEFDCQKRIFVVFGENGTGKTTILDAIDFACNKNSEVSLKNISVGANKHKYLPSMASQPGSLEVEIETDNTNRYSAKFGSRGEVNVRAGLPQVKILRRDSILKIVTEQPKERFEEIRGMVSYPKIKQMEDALREAKKNIDKIYEDALKAYQQEDANIKNAWDGVGDKTQKYLLWAQERSSVCKSELEKDQKTWAEISKKGEELTAGCERLCQYQIAHRKAKDAYSLKEIELNKKLIGEAEKGGLVPLLEKAKSYIEGQSSLSECPVCKGKIEKDNLIADINSRIESMKDLKEIQDGLAGLKKERETREGQIASENQNIDKLIEEIRGLFNDNQAEGLKELQDILNNIDGWATIASEKQKEYNQLELIQRTYKAYIEKKEEAEKSGKEAEKTKKLLGELEEIRKIAVDNVLASISSSVERMYSQVHPGEGIGSVRFYLDPHKSESLEYEGLFQGESVPPQAYYSESHLDTLGICVFLALSQYNCNNGIILLDDVLTSADQQHMNRLIDMLEVESKNYDQIIIATHYRPWRERYRMPINHSNDVQLIELLPWTTESGIRHTRTKFFVDEIRESIAEKLFDRQKVASKAGILLEHILDELALKYALRVPRKSMQKYTLGELFNAMDARFRKCLNVLKGSDLPVTLQPYLDNLQNTVFVRNDVGCHYDYSGSGVLLSDSDVREFGGQVVAFADMLLCDSCGAFPNKNKSGSYWECNCGSLKLQPLQRP</sequence>
<evidence type="ECO:0000256" key="4">
    <source>
        <dbReference type="SAM" id="Coils"/>
    </source>
</evidence>
<dbReference type="PANTHER" id="PTHR32114:SF2">
    <property type="entry name" value="ABC TRANSPORTER ABCH.3"/>
    <property type="match status" value="1"/>
</dbReference>
<evidence type="ECO:0000256" key="1">
    <source>
        <dbReference type="ARBA" id="ARBA00006930"/>
    </source>
</evidence>
<keyword evidence="4" id="KW-0175">Coiled coil</keyword>
<feature type="coiled-coil region" evidence="4">
    <location>
        <begin position="326"/>
        <end position="353"/>
    </location>
</feature>
<evidence type="ECO:0000313" key="7">
    <source>
        <dbReference type="Proteomes" id="UP000178602"/>
    </source>
</evidence>
<gene>
    <name evidence="6" type="ORF">A3K49_03455</name>
</gene>
<comment type="caution">
    <text evidence="6">The sequence shown here is derived from an EMBL/GenBank/DDBJ whole genome shotgun (WGS) entry which is preliminary data.</text>
</comment>
<accession>A0A1F4T6A5</accession>
<evidence type="ECO:0000256" key="3">
    <source>
        <dbReference type="ARBA" id="ARBA00013368"/>
    </source>
</evidence>
<dbReference type="InterPro" id="IPR041685">
    <property type="entry name" value="AAA_GajA/Old/RecF-like"/>
</dbReference>
<dbReference type="AlphaFoldDB" id="A0A1F4T6A5"/>
<feature type="domain" description="Endonuclease GajA/Old nuclease/RecF-like AAA" evidence="5">
    <location>
        <begin position="5"/>
        <end position="357"/>
    </location>
</feature>
<comment type="subunit">
    <text evidence="2">Heterodimer of SbcC and SbcD.</text>
</comment>
<dbReference type="EMBL" id="MEUG01000001">
    <property type="protein sequence ID" value="OGC28039.1"/>
    <property type="molecule type" value="Genomic_DNA"/>
</dbReference>
<organism evidence="6 7">
    <name type="scientific">candidate division WOR-1 bacterium RIFOXYC12_FULL_54_18</name>
    <dbReference type="NCBI Taxonomy" id="1802584"/>
    <lineage>
        <taxon>Bacteria</taxon>
        <taxon>Bacillati</taxon>
        <taxon>Saganbacteria</taxon>
    </lineage>
</organism>
<dbReference type="InterPro" id="IPR027417">
    <property type="entry name" value="P-loop_NTPase"/>
</dbReference>
<dbReference type="Gene3D" id="3.40.50.300">
    <property type="entry name" value="P-loop containing nucleotide triphosphate hydrolases"/>
    <property type="match status" value="2"/>
</dbReference>
<dbReference type="PANTHER" id="PTHR32114">
    <property type="entry name" value="ABC TRANSPORTER ABCH.3"/>
    <property type="match status" value="1"/>
</dbReference>